<evidence type="ECO:0000259" key="2">
    <source>
        <dbReference type="PROSITE" id="PS50054"/>
    </source>
</evidence>
<feature type="region of interest" description="Disordered" evidence="1">
    <location>
        <begin position="39"/>
        <end position="76"/>
    </location>
</feature>
<dbReference type="SMART" id="SM00195">
    <property type="entry name" value="DSPc"/>
    <property type="match status" value="1"/>
</dbReference>
<evidence type="ECO:0000259" key="3">
    <source>
        <dbReference type="PROSITE" id="PS50056"/>
    </source>
</evidence>
<dbReference type="InterPro" id="IPR000387">
    <property type="entry name" value="Tyr_Pase_dom"/>
</dbReference>
<feature type="domain" description="Tyrosine-protein phosphatase" evidence="2">
    <location>
        <begin position="151"/>
        <end position="294"/>
    </location>
</feature>
<dbReference type="InterPro" id="IPR029006">
    <property type="entry name" value="ADF-H/Gelsolin-like_dom_sf"/>
</dbReference>
<dbReference type="InterPro" id="IPR029021">
    <property type="entry name" value="Prot-tyrosine_phosphatase-like"/>
</dbReference>
<dbReference type="Gene3D" id="3.90.190.10">
    <property type="entry name" value="Protein tyrosine phosphatase superfamily"/>
    <property type="match status" value="1"/>
</dbReference>
<dbReference type="SUPFAM" id="SSF55753">
    <property type="entry name" value="Actin depolymerizing proteins"/>
    <property type="match status" value="1"/>
</dbReference>
<dbReference type="CDD" id="cd14498">
    <property type="entry name" value="DSP"/>
    <property type="match status" value="1"/>
</dbReference>
<dbReference type="InterPro" id="IPR020422">
    <property type="entry name" value="TYR_PHOSPHATASE_DUAL_dom"/>
</dbReference>
<dbReference type="InterPro" id="IPR000340">
    <property type="entry name" value="Dual-sp_phosphatase_cat-dom"/>
</dbReference>
<accession>A0A9C7PZP6</accession>
<dbReference type="PROSITE" id="PS50056">
    <property type="entry name" value="TYR_PHOSPHATASE_2"/>
    <property type="match status" value="1"/>
</dbReference>
<dbReference type="Gene3D" id="3.40.20.10">
    <property type="entry name" value="Severin"/>
    <property type="match status" value="1"/>
</dbReference>
<feature type="compositionally biased region" description="Polar residues" evidence="1">
    <location>
        <begin position="59"/>
        <end position="71"/>
    </location>
</feature>
<dbReference type="Pfam" id="PF00782">
    <property type="entry name" value="DSPc"/>
    <property type="match status" value="1"/>
</dbReference>
<gene>
    <name evidence="4" type="ORF">GpartN1_g5320.t1</name>
</gene>
<sequence length="425" mass="48389">MKLSTLESASSSSVRGFGFHKRSSLSTLERNRIPSLKCLELDNNNEPKRSVSMEPKSAPYTSSYLQTTTESEGGLDKGQEVGRFLHLLEEEKELQTVTSRLKNVVTGTPKQKVLASSSFRPLDLSHLLNIGEKIKEESCTPIRQVNYYTNNCTEIRPYLFTGGEKAAKDKDFLTQNKIHYIVELSHRRPKFSYYDNCFEYYHFLLRDQESQELMAVSYQVEAIVDKAVKNKVAVLVHCQLGISRSVAVVVACLMMREGRSFDSVYDEVCRLRPISAPNGGFMDALVLLQERLSKGNRELRVYKFSVEDGIIHAEYVPSHSLFSNVLSDSSLTLVEDGVYVLQFPFLEGVYLWIGQVAHVALQGTAITFAKRLVKYEICGPLHSHFACSEREEEHIEIFREYQGRESESFLQQWKRVYSSTLVLEG</sequence>
<reference evidence="4" key="2">
    <citation type="submission" date="2022-01" db="EMBL/GenBank/DDBJ databases">
        <authorList>
            <person name="Hirooka S."/>
            <person name="Miyagishima S.Y."/>
        </authorList>
    </citation>
    <scope>NUCLEOTIDE SEQUENCE</scope>
    <source>
        <strain evidence="4">NBRC 102759</strain>
    </source>
</reference>
<proteinExistence type="predicted"/>
<evidence type="ECO:0000313" key="5">
    <source>
        <dbReference type="Proteomes" id="UP001061958"/>
    </source>
</evidence>
<evidence type="ECO:0000313" key="4">
    <source>
        <dbReference type="EMBL" id="GJQ13529.1"/>
    </source>
</evidence>
<keyword evidence="5" id="KW-1185">Reference proteome</keyword>
<feature type="domain" description="Tyrosine specific protein phosphatases" evidence="3">
    <location>
        <begin position="214"/>
        <end position="273"/>
    </location>
</feature>
<organism evidence="4 5">
    <name type="scientific">Galdieria partita</name>
    <dbReference type="NCBI Taxonomy" id="83374"/>
    <lineage>
        <taxon>Eukaryota</taxon>
        <taxon>Rhodophyta</taxon>
        <taxon>Bangiophyceae</taxon>
        <taxon>Galdieriales</taxon>
        <taxon>Galdieriaceae</taxon>
        <taxon>Galdieria</taxon>
    </lineage>
</organism>
<dbReference type="AlphaFoldDB" id="A0A9C7PZP6"/>
<dbReference type="Proteomes" id="UP001061958">
    <property type="component" value="Unassembled WGS sequence"/>
</dbReference>
<dbReference type="PROSITE" id="PS50054">
    <property type="entry name" value="TYR_PHOSPHATASE_DUAL"/>
    <property type="match status" value="1"/>
</dbReference>
<evidence type="ECO:0000256" key="1">
    <source>
        <dbReference type="SAM" id="MobiDB-lite"/>
    </source>
</evidence>
<comment type="caution">
    <text evidence="4">The sequence shown here is derived from an EMBL/GenBank/DDBJ whole genome shotgun (WGS) entry which is preliminary data.</text>
</comment>
<reference evidence="4" key="1">
    <citation type="journal article" date="2022" name="Proc. Natl. Acad. Sci. U.S.A.">
        <title>Life cycle and functional genomics of the unicellular red alga Galdieria for elucidating algal and plant evolution and industrial use.</title>
        <authorList>
            <person name="Hirooka S."/>
            <person name="Itabashi T."/>
            <person name="Ichinose T.M."/>
            <person name="Onuma R."/>
            <person name="Fujiwara T."/>
            <person name="Yamashita S."/>
            <person name="Jong L.W."/>
            <person name="Tomita R."/>
            <person name="Iwane A.H."/>
            <person name="Miyagishima S.Y."/>
        </authorList>
    </citation>
    <scope>NUCLEOTIDE SEQUENCE</scope>
    <source>
        <strain evidence="4">NBRC 102759</strain>
    </source>
</reference>
<dbReference type="SUPFAM" id="SSF52799">
    <property type="entry name" value="(Phosphotyrosine protein) phosphatases II"/>
    <property type="match status" value="1"/>
</dbReference>
<dbReference type="PANTHER" id="PTHR46381">
    <property type="entry name" value="MKPA PROTEIN"/>
    <property type="match status" value="1"/>
</dbReference>
<protein>
    <submittedName>
        <fullName evidence="4">Uncharacterized protein</fullName>
    </submittedName>
</protein>
<dbReference type="OrthoDB" id="273181at2759"/>
<dbReference type="PANTHER" id="PTHR46381:SF2">
    <property type="entry name" value="MAP KINASE PHOSPHATASE"/>
    <property type="match status" value="1"/>
</dbReference>
<dbReference type="EMBL" id="BQMJ01000044">
    <property type="protein sequence ID" value="GJQ13529.1"/>
    <property type="molecule type" value="Genomic_DNA"/>
</dbReference>
<name>A0A9C7PZP6_9RHOD</name>